<keyword evidence="1" id="KW-0812">Transmembrane</keyword>
<comment type="caution">
    <text evidence="2">The sequence shown here is derived from an EMBL/GenBank/DDBJ whole genome shotgun (WGS) entry which is preliminary data.</text>
</comment>
<feature type="transmembrane region" description="Helical" evidence="1">
    <location>
        <begin position="12"/>
        <end position="30"/>
    </location>
</feature>
<dbReference type="AlphaFoldDB" id="A0A4U5WZK0"/>
<keyword evidence="1" id="KW-0472">Membrane</keyword>
<organism evidence="2 3">
    <name type="scientific">Streptomyces galbus</name>
    <dbReference type="NCBI Taxonomy" id="33898"/>
    <lineage>
        <taxon>Bacteria</taxon>
        <taxon>Bacillati</taxon>
        <taxon>Actinomycetota</taxon>
        <taxon>Actinomycetes</taxon>
        <taxon>Kitasatosporales</taxon>
        <taxon>Streptomycetaceae</taxon>
        <taxon>Streptomyces</taxon>
    </lineage>
</organism>
<protein>
    <submittedName>
        <fullName evidence="2">Uncharacterized protein</fullName>
    </submittedName>
</protein>
<gene>
    <name evidence="2" type="ORF">E4U92_18915</name>
</gene>
<dbReference type="EMBL" id="SZPR01000015">
    <property type="protein sequence ID" value="TKT08078.1"/>
    <property type="molecule type" value="Genomic_DNA"/>
</dbReference>
<evidence type="ECO:0000313" key="3">
    <source>
        <dbReference type="Proteomes" id="UP000308632"/>
    </source>
</evidence>
<proteinExistence type="predicted"/>
<keyword evidence="1" id="KW-1133">Transmembrane helix</keyword>
<feature type="transmembrane region" description="Helical" evidence="1">
    <location>
        <begin position="136"/>
        <end position="156"/>
    </location>
</feature>
<feature type="transmembrane region" description="Helical" evidence="1">
    <location>
        <begin position="36"/>
        <end position="56"/>
    </location>
</feature>
<feature type="transmembrane region" description="Helical" evidence="1">
    <location>
        <begin position="111"/>
        <end position="130"/>
    </location>
</feature>
<evidence type="ECO:0000313" key="2">
    <source>
        <dbReference type="EMBL" id="TKT08078.1"/>
    </source>
</evidence>
<name>A0A4U5WZK0_STRGB</name>
<dbReference type="RefSeq" id="WP_137301614.1">
    <property type="nucleotide sequence ID" value="NZ_BMVD01000008.1"/>
</dbReference>
<reference evidence="2 3" key="1">
    <citation type="submission" date="2019-04" db="EMBL/GenBank/DDBJ databases">
        <title>Streptomyces lasaliensis sp.nov., an Actinomycete isolated from soil which produces the polyether antibiotic lasalocid.</title>
        <authorList>
            <person name="Erwin G."/>
            <person name="Haber C."/>
        </authorList>
    </citation>
    <scope>NUCLEOTIDE SEQUENCE [LARGE SCALE GENOMIC DNA]</scope>
    <source>
        <strain evidence="2 3">DSM 40089</strain>
    </source>
</reference>
<sequence>MDVLKRRLERSLAAQSVLAFVLALGITALFRRDDHPVVWVVHAAFYTAVAVGAATWQRRRAARSVGTDSGGLADLAIRIQRRDVPEDPRERAMMRRLVADSLRKIERGRRWLPYYLGLLGLLAAGMFVLGAVRGSWVFPAVFAAGVAAFACSVLWMRRRSLERLRFMRDALQRDGERVS</sequence>
<dbReference type="Proteomes" id="UP000308632">
    <property type="component" value="Unassembled WGS sequence"/>
</dbReference>
<accession>A0A4U5WZK0</accession>
<evidence type="ECO:0000256" key="1">
    <source>
        <dbReference type="SAM" id="Phobius"/>
    </source>
</evidence>